<dbReference type="InterPro" id="IPR033120">
    <property type="entry name" value="HOTDOG_ACOT"/>
</dbReference>
<gene>
    <name evidence="5" type="ORF">Pma05_25350</name>
</gene>
<evidence type="ECO:0000313" key="5">
    <source>
        <dbReference type="EMBL" id="GIG95962.1"/>
    </source>
</evidence>
<dbReference type="Gene3D" id="3.10.129.10">
    <property type="entry name" value="Hotdog Thioesterase"/>
    <property type="match status" value="1"/>
</dbReference>
<keyword evidence="6" id="KW-1185">Reference proteome</keyword>
<comment type="similarity">
    <text evidence="1">Belongs to the acyl coenzyme A hydrolase family.</text>
</comment>
<protein>
    <recommendedName>
        <fullName evidence="4">HotDog ACOT-type domain-containing protein</fullName>
    </recommendedName>
</protein>
<dbReference type="Proteomes" id="UP000621500">
    <property type="component" value="Unassembled WGS sequence"/>
</dbReference>
<organism evidence="5 6">
    <name type="scientific">Plantactinospora mayteni</name>
    <dbReference type="NCBI Taxonomy" id="566021"/>
    <lineage>
        <taxon>Bacteria</taxon>
        <taxon>Bacillati</taxon>
        <taxon>Actinomycetota</taxon>
        <taxon>Actinomycetes</taxon>
        <taxon>Micromonosporales</taxon>
        <taxon>Micromonosporaceae</taxon>
        <taxon>Plantactinospora</taxon>
    </lineage>
</organism>
<evidence type="ECO:0000313" key="6">
    <source>
        <dbReference type="Proteomes" id="UP000621500"/>
    </source>
</evidence>
<accession>A0ABQ4EMS3</accession>
<dbReference type="PANTHER" id="PTHR11049">
    <property type="entry name" value="ACYL COENZYME A THIOESTER HYDROLASE"/>
    <property type="match status" value="1"/>
</dbReference>
<dbReference type="InterPro" id="IPR006683">
    <property type="entry name" value="Thioestr_dom"/>
</dbReference>
<reference evidence="5 6" key="1">
    <citation type="submission" date="2021-01" db="EMBL/GenBank/DDBJ databases">
        <title>Whole genome shotgun sequence of Plantactinospora mayteni NBRC 109088.</title>
        <authorList>
            <person name="Komaki H."/>
            <person name="Tamura T."/>
        </authorList>
    </citation>
    <scope>NUCLEOTIDE SEQUENCE [LARGE SCALE GENOMIC DNA]</scope>
    <source>
        <strain evidence="5 6">NBRC 109088</strain>
    </source>
</reference>
<dbReference type="EMBL" id="BONX01000012">
    <property type="protein sequence ID" value="GIG95962.1"/>
    <property type="molecule type" value="Genomic_DNA"/>
</dbReference>
<evidence type="ECO:0000259" key="4">
    <source>
        <dbReference type="PROSITE" id="PS51770"/>
    </source>
</evidence>
<dbReference type="PROSITE" id="PS51770">
    <property type="entry name" value="HOTDOG_ACOT"/>
    <property type="match status" value="1"/>
</dbReference>
<proteinExistence type="inferred from homology"/>
<evidence type="ECO:0000256" key="1">
    <source>
        <dbReference type="ARBA" id="ARBA00010458"/>
    </source>
</evidence>
<feature type="domain" description="HotDog ACOT-type" evidence="4">
    <location>
        <begin position="70"/>
        <end position="184"/>
    </location>
</feature>
<keyword evidence="2 3" id="KW-0378">Hydrolase</keyword>
<dbReference type="PANTHER" id="PTHR11049:SF16">
    <property type="entry name" value="PROTEIN VDLD"/>
    <property type="match status" value="1"/>
</dbReference>
<name>A0ABQ4EMS3_9ACTN</name>
<dbReference type="Pfam" id="PF03061">
    <property type="entry name" value="4HBT"/>
    <property type="match status" value="1"/>
</dbReference>
<sequence length="234" mass="24952">MSHPRTVPPRTALSSLHWRVWIDLADCHRGVTGVIRVTGVTGGGGGTACRRTVAGMTEQFSPPPAGKPTSYSRVTLSRIMTAVDVNLYGTVHGGVLMKFVDDVAGASAARHSGGTAVTAAIDEIVFAEPVRVGDLVHAHAQVNWTGQTSMEVGVRVVAERWDSAEDDPIVVATAYLVFVGVDVAGNPRPVRPVLPETPVDERRFREAEIRRAHRLAKRKAIQAHRGTADTAVAG</sequence>
<dbReference type="InterPro" id="IPR040170">
    <property type="entry name" value="Cytosol_ACT"/>
</dbReference>
<dbReference type="CDD" id="cd03442">
    <property type="entry name" value="BFIT_BACH"/>
    <property type="match status" value="1"/>
</dbReference>
<comment type="caution">
    <text evidence="5">The sequence shown here is derived from an EMBL/GenBank/DDBJ whole genome shotgun (WGS) entry which is preliminary data.</text>
</comment>
<dbReference type="InterPro" id="IPR029069">
    <property type="entry name" value="HotDog_dom_sf"/>
</dbReference>
<dbReference type="SUPFAM" id="SSF54637">
    <property type="entry name" value="Thioesterase/thiol ester dehydrase-isomerase"/>
    <property type="match status" value="1"/>
</dbReference>
<evidence type="ECO:0000256" key="2">
    <source>
        <dbReference type="ARBA" id="ARBA00022801"/>
    </source>
</evidence>
<evidence type="ECO:0000256" key="3">
    <source>
        <dbReference type="PROSITE-ProRule" id="PRU01106"/>
    </source>
</evidence>